<reference evidence="2 3" key="1">
    <citation type="submission" date="2020-05" db="EMBL/GenBank/DDBJ databases">
        <authorList>
            <person name="Whitworth D."/>
        </authorList>
    </citation>
    <scope>NUCLEOTIDE SEQUENCE [LARGE SCALE GENOMIC DNA]</scope>
    <source>
        <strain evidence="2 3">AM005</strain>
    </source>
</reference>
<protein>
    <submittedName>
        <fullName evidence="2">Uncharacterized protein</fullName>
    </submittedName>
</protein>
<evidence type="ECO:0000313" key="2">
    <source>
        <dbReference type="EMBL" id="NOJ81443.1"/>
    </source>
</evidence>
<sequence length="476" mass="52139">MPLSAAALPYATPHDPSEDAPSSVDPLGTQTDSERLADVLLPGFTARMWKLRFVTFSAVASFVADRVVAALGREEFRLDARLGFERLYVSSLVRAHEENPSAFGRAPDQLPGRRLARAALLAEEPLTKGNFLQGQAINGPFGVMARLTRHLGVVDDESRPGRSATNLVLDWAVDEGLPGILDNEGSREGAGAQWKSEVCRAVSAHVSRSDWPRRGHRIWELLARPLRPDVLGKREKANLSLLIQADSLRQRMMALLTDGQQAYATASNRDGKRGPVERHVLLHAVAPALGSEPVDRLLRATIDMSSAYEDLTGLLQQAFDAIRWTLVLMGGRATPQAVLGHPVTKAQLARTVVELRRVIPEFTAARKTLSQQPSIRPELLDALDRLQTDATGCGAPDTLAETVMSRHHRVQKAKRKADWVDRDSHWTLMPGFGISGEAPPSYQGSWMHPFRVMNAYSALSDLGKVSAFQEVSDGEA</sequence>
<dbReference type="Proteomes" id="UP000533080">
    <property type="component" value="Unassembled WGS sequence"/>
</dbReference>
<gene>
    <name evidence="2" type="ORF">HNV28_24440</name>
</gene>
<evidence type="ECO:0000256" key="1">
    <source>
        <dbReference type="SAM" id="MobiDB-lite"/>
    </source>
</evidence>
<dbReference type="EMBL" id="JABFNT010000086">
    <property type="protein sequence ID" value="NOJ81443.1"/>
    <property type="molecule type" value="Genomic_DNA"/>
</dbReference>
<feature type="region of interest" description="Disordered" evidence="1">
    <location>
        <begin position="1"/>
        <end position="29"/>
    </location>
</feature>
<organism evidence="2 3">
    <name type="scientific">Myxococcus xanthus</name>
    <dbReference type="NCBI Taxonomy" id="34"/>
    <lineage>
        <taxon>Bacteria</taxon>
        <taxon>Pseudomonadati</taxon>
        <taxon>Myxococcota</taxon>
        <taxon>Myxococcia</taxon>
        <taxon>Myxococcales</taxon>
        <taxon>Cystobacterineae</taxon>
        <taxon>Myxococcaceae</taxon>
        <taxon>Myxococcus</taxon>
    </lineage>
</organism>
<evidence type="ECO:0000313" key="3">
    <source>
        <dbReference type="Proteomes" id="UP000533080"/>
    </source>
</evidence>
<proteinExistence type="predicted"/>
<name>A0A7Y4ILF0_MYXXA</name>
<dbReference type="RefSeq" id="WP_171443463.1">
    <property type="nucleotide sequence ID" value="NZ_JABFNS010000073.1"/>
</dbReference>
<accession>A0A7Y4ILF0</accession>
<comment type="caution">
    <text evidence="2">The sequence shown here is derived from an EMBL/GenBank/DDBJ whole genome shotgun (WGS) entry which is preliminary data.</text>
</comment>
<dbReference type="AlphaFoldDB" id="A0A7Y4ILF0"/>